<accession>A0A0F9VG22</accession>
<gene>
    <name evidence="3" type="ORF">LCGC14_0099060</name>
</gene>
<dbReference type="InterPro" id="IPR000674">
    <property type="entry name" value="Ald_Oxase/Xan_DH_a/b"/>
</dbReference>
<dbReference type="InterPro" id="IPR036856">
    <property type="entry name" value="Ald_Oxase/Xan_DH_a/b_sf"/>
</dbReference>
<dbReference type="Gene3D" id="3.30.365.10">
    <property type="entry name" value="Aldehyde oxidase/xanthine dehydrogenase, molybdopterin binding domain"/>
    <property type="match status" value="4"/>
</dbReference>
<dbReference type="EMBL" id="LAZR01000028">
    <property type="protein sequence ID" value="KKO02985.1"/>
    <property type="molecule type" value="Genomic_DNA"/>
</dbReference>
<dbReference type="GO" id="GO:0005506">
    <property type="term" value="F:iron ion binding"/>
    <property type="evidence" value="ECO:0007669"/>
    <property type="project" value="InterPro"/>
</dbReference>
<dbReference type="SUPFAM" id="SSF54665">
    <property type="entry name" value="CO dehydrogenase molybdoprotein N-domain-like"/>
    <property type="match status" value="1"/>
</dbReference>
<dbReference type="Pfam" id="PF20256">
    <property type="entry name" value="MoCoBD_2"/>
    <property type="match status" value="1"/>
</dbReference>
<evidence type="ECO:0000256" key="1">
    <source>
        <dbReference type="SAM" id="MobiDB-lite"/>
    </source>
</evidence>
<feature type="region of interest" description="Disordered" evidence="1">
    <location>
        <begin position="390"/>
        <end position="411"/>
    </location>
</feature>
<dbReference type="SUPFAM" id="SSF56003">
    <property type="entry name" value="Molybdenum cofactor-binding domain"/>
    <property type="match status" value="1"/>
</dbReference>
<evidence type="ECO:0000259" key="2">
    <source>
        <dbReference type="SMART" id="SM01008"/>
    </source>
</evidence>
<dbReference type="InterPro" id="IPR046867">
    <property type="entry name" value="AldOxase/xan_DH_MoCoBD2"/>
</dbReference>
<name>A0A0F9VG22_9ZZZZ</name>
<dbReference type="Pfam" id="PF01315">
    <property type="entry name" value="Ald_Xan_dh_C"/>
    <property type="match status" value="1"/>
</dbReference>
<dbReference type="InterPro" id="IPR008274">
    <property type="entry name" value="AldOxase/xan_DH_MoCoBD1"/>
</dbReference>
<dbReference type="Pfam" id="PF02738">
    <property type="entry name" value="MoCoBD_1"/>
    <property type="match status" value="1"/>
</dbReference>
<reference evidence="3" key="1">
    <citation type="journal article" date="2015" name="Nature">
        <title>Complex archaea that bridge the gap between prokaryotes and eukaryotes.</title>
        <authorList>
            <person name="Spang A."/>
            <person name="Saw J.H."/>
            <person name="Jorgensen S.L."/>
            <person name="Zaremba-Niedzwiedzka K."/>
            <person name="Martijn J."/>
            <person name="Lind A.E."/>
            <person name="van Eijk R."/>
            <person name="Schleper C."/>
            <person name="Guy L."/>
            <person name="Ettema T.J."/>
        </authorList>
    </citation>
    <scope>NUCLEOTIDE SEQUENCE</scope>
</reference>
<dbReference type="Gene3D" id="3.90.1170.50">
    <property type="entry name" value="Aldehyde oxidase/xanthine dehydrogenase, a/b hammerhead"/>
    <property type="match status" value="1"/>
</dbReference>
<protein>
    <recommendedName>
        <fullName evidence="2">Aldehyde oxidase/xanthine dehydrogenase a/b hammerhead domain-containing protein</fullName>
    </recommendedName>
</protein>
<dbReference type="GO" id="GO:0016491">
    <property type="term" value="F:oxidoreductase activity"/>
    <property type="evidence" value="ECO:0007669"/>
    <property type="project" value="InterPro"/>
</dbReference>
<evidence type="ECO:0000313" key="3">
    <source>
        <dbReference type="EMBL" id="KKO02985.1"/>
    </source>
</evidence>
<dbReference type="PANTHER" id="PTHR11908:SF157">
    <property type="entry name" value="XANTHINE DEHYDROGENASE SUBUNIT D-RELATED"/>
    <property type="match status" value="1"/>
</dbReference>
<proteinExistence type="predicted"/>
<organism evidence="3">
    <name type="scientific">marine sediment metagenome</name>
    <dbReference type="NCBI Taxonomy" id="412755"/>
    <lineage>
        <taxon>unclassified sequences</taxon>
        <taxon>metagenomes</taxon>
        <taxon>ecological metagenomes</taxon>
    </lineage>
</organism>
<dbReference type="InterPro" id="IPR037165">
    <property type="entry name" value="AldOxase/xan_DH_Mopterin-bd_sf"/>
</dbReference>
<comment type="caution">
    <text evidence="3">The sequence shown here is derived from an EMBL/GenBank/DDBJ whole genome shotgun (WGS) entry which is preliminary data.</text>
</comment>
<dbReference type="InterPro" id="IPR016208">
    <property type="entry name" value="Ald_Oxase/xanthine_DH-like"/>
</dbReference>
<dbReference type="PANTHER" id="PTHR11908">
    <property type="entry name" value="XANTHINE DEHYDROGENASE"/>
    <property type="match status" value="1"/>
</dbReference>
<sequence length="763" mass="81503">MNNVPTAVPLDQAHFAERWSARPDSTEKVYGLQQYPTDELHWPGLLHGRILRSAWPHAHILHIDLSQARSLPGVRAVVCAEDIPGTNSYGIIFRDQPVFCTDRVRFLGDAIAAVAADSPEIAAHALTLIKVVYEPLPSIGDSQQALASGAPLLHPDGNLLDSSQLSHGDIDAGFAQCSYIVESRYSTPRQMHVFMETEGGVAIPEQDGSLTFRVGCQSGHRDRDQLADILGLPQKKVRVIGLSTGGGFGGKDELTMQPAAGLLALKTGRPVRIHYDRKESTRAGIKRHPIQMFARTGCDAEGRLIAHQLHAVLDTGAYASLGPAVLTNFSDHAAAPLYRIPHVEVQGQLVYTNNSVAGAFRGFGGNQATFAVESQLDKLAQAAGLSSAELRRRNLRTPDDDGVEGQSQQMPCHPDTLLNSALASPLWRLNTADQERGRWLSGVGMALGAQGNGLGNGLPDAGGASLRLTEQGTIQLAFGFIEYGQGVVAAVQALACEALGCSAADLEIRLGDSNGPDSGPTSASRSTVIATEALRRLRDDWQQQLIQLGKSLLGDQRALRTGAGGLWHDEPQGERAISYQALASRSKGESLPTLKTHFDFPTGPDAQPRGRYLQLLIATVARVRVDRFTGRVKVTHLHHITAGGKVIHPPSYLGQIEGAAVMGMGMALLEDVPMHNGEYQLDNLDAYLIPTLADAPVQQVDVIETIFAGDQYPVRGIGELGIEAISPALMAAIQDATGVRPCDLPARPAVLLAAMTAAEGNLP</sequence>
<feature type="domain" description="Aldehyde oxidase/xanthine dehydrogenase a/b hammerhead" evidence="2">
    <location>
        <begin position="30"/>
        <end position="137"/>
    </location>
</feature>
<dbReference type="AlphaFoldDB" id="A0A0F9VG22"/>
<dbReference type="SMART" id="SM01008">
    <property type="entry name" value="Ald_Xan_dh_C"/>
    <property type="match status" value="1"/>
</dbReference>
<feature type="compositionally biased region" description="Basic and acidic residues" evidence="1">
    <location>
        <begin position="390"/>
        <end position="399"/>
    </location>
</feature>